<name>A0A9X0L3T4_SOLP1</name>
<dbReference type="Proteomes" id="UP000054223">
    <property type="component" value="Unassembled WGS sequence"/>
</dbReference>
<proteinExistence type="predicted"/>
<dbReference type="InterPro" id="IPR046558">
    <property type="entry name" value="DUF6712"/>
</dbReference>
<protein>
    <submittedName>
        <fullName evidence="2">Uncharacterized protein</fullName>
    </submittedName>
</protein>
<dbReference type="OrthoDB" id="878513at2"/>
<comment type="caution">
    <text evidence="2">The sequence shown here is derived from an EMBL/GenBank/DDBJ whole genome shotgun (WGS) entry which is preliminary data.</text>
</comment>
<dbReference type="AlphaFoldDB" id="A0A9X0L3T4"/>
<dbReference type="Pfam" id="PF20459">
    <property type="entry name" value="DUF6712"/>
    <property type="match status" value="1"/>
</dbReference>
<accession>A0A9X0L3T4</accession>
<dbReference type="RefSeq" id="WP_059072572.1">
    <property type="nucleotide sequence ID" value="NZ_LNAL01000008.1"/>
</dbReference>
<evidence type="ECO:0000313" key="2">
    <source>
        <dbReference type="EMBL" id="KUG06878.1"/>
    </source>
</evidence>
<keyword evidence="3" id="KW-1185">Reference proteome</keyword>
<dbReference type="EMBL" id="LNAL01000008">
    <property type="protein sequence ID" value="KUG06878.1"/>
    <property type="molecule type" value="Genomic_DNA"/>
</dbReference>
<evidence type="ECO:0000313" key="3">
    <source>
        <dbReference type="Proteomes" id="UP000054223"/>
    </source>
</evidence>
<sequence length="184" mass="20588">MSQLLITKTDFPAFYPLSINVADELVNPYIGKAQTFDVRSLLTAAEWAGFERNLGNGLGEFPGIEFDPADFLATPPASSWDDNKLAALWNGFVRPLLVCESFRRLFLWHGTHMTQNGVEVFTDLNSQPISAQRRAELKADIEADRSLYRGRLEAALRAYRGTTTTTCHPTRRRPGRGGLHTYAV</sequence>
<feature type="region of interest" description="Disordered" evidence="1">
    <location>
        <begin position="164"/>
        <end position="184"/>
    </location>
</feature>
<evidence type="ECO:0000256" key="1">
    <source>
        <dbReference type="SAM" id="MobiDB-lite"/>
    </source>
</evidence>
<gene>
    <name evidence="2" type="ORF">ASU33_06015</name>
</gene>
<organism evidence="2 3">
    <name type="scientific">Solirubrum puertoriconensis</name>
    <dbReference type="NCBI Taxonomy" id="1751427"/>
    <lineage>
        <taxon>Bacteria</taxon>
        <taxon>Pseudomonadati</taxon>
        <taxon>Bacteroidota</taxon>
        <taxon>Cytophagia</taxon>
        <taxon>Cytophagales</taxon>
    </lineage>
</organism>
<reference evidence="2 3" key="1">
    <citation type="submission" date="2015-11" db="EMBL/GenBank/DDBJ databases">
        <title>Solirubrum puertoriconensis gen. nov. an environmental bacteria isolated in Puerto Rico.</title>
        <authorList>
            <person name="Cuebas-Irizarry M.F."/>
            <person name="Montalvo-Rodriguez R."/>
        </authorList>
    </citation>
    <scope>NUCLEOTIDE SEQUENCE [LARGE SCALE GENOMIC DNA]</scope>
    <source>
        <strain evidence="2 3">MC1A</strain>
    </source>
</reference>